<protein>
    <submittedName>
        <fullName evidence="1">Uncharacterized protein</fullName>
    </submittedName>
</protein>
<proteinExistence type="predicted"/>
<dbReference type="AlphaFoldDB" id="A0A4P7IG35"/>
<dbReference type="EMBL" id="CP038436">
    <property type="protein sequence ID" value="QBX54671.1"/>
    <property type="molecule type" value="Genomic_DNA"/>
</dbReference>
<accession>A0A4P7IG35</accession>
<dbReference type="RefSeq" id="WP_135266643.1">
    <property type="nucleotide sequence ID" value="NZ_CP038436.1"/>
</dbReference>
<dbReference type="KEGG" id="nsn:EXE58_03790"/>
<organism evidence="1 2">
    <name type="scientific">Nocardioides seonyuensis</name>
    <dbReference type="NCBI Taxonomy" id="2518371"/>
    <lineage>
        <taxon>Bacteria</taxon>
        <taxon>Bacillati</taxon>
        <taxon>Actinomycetota</taxon>
        <taxon>Actinomycetes</taxon>
        <taxon>Propionibacteriales</taxon>
        <taxon>Nocardioidaceae</taxon>
        <taxon>Nocardioides</taxon>
    </lineage>
</organism>
<sequence length="136" mass="14371">MLLPEDRALLGDTMKGLNLDTDTIDILMSTLDSTADSIKPQSVLNVSEAWFGGSHTGGYRLATNAGMADQAVREELGKMAAGIREMSTSVGQFASDVTGVTEDTRIMFTNYEAATECIAAPTFDGGQCTLPPASED</sequence>
<evidence type="ECO:0000313" key="1">
    <source>
        <dbReference type="EMBL" id="QBX54671.1"/>
    </source>
</evidence>
<gene>
    <name evidence="1" type="ORF">EXE58_03790</name>
</gene>
<dbReference type="Proteomes" id="UP000294853">
    <property type="component" value="Chromosome"/>
</dbReference>
<dbReference type="OrthoDB" id="3783520at2"/>
<evidence type="ECO:0000313" key="2">
    <source>
        <dbReference type="Proteomes" id="UP000294853"/>
    </source>
</evidence>
<keyword evidence="2" id="KW-1185">Reference proteome</keyword>
<name>A0A4P7IG35_9ACTN</name>
<reference evidence="1 2" key="1">
    <citation type="submission" date="2019-03" db="EMBL/GenBank/DDBJ databases">
        <title>Three New Species of Nocardioides, Nocardioides euryhalodurans sp. nov., Nocardioides seonyuensis sp. nov. and Nocardioides eburneoflavus sp. nov. Iolated from Soil.</title>
        <authorList>
            <person name="Roh S.G."/>
            <person name="Lee C."/>
            <person name="Kim M.-K."/>
            <person name="Kim S.B."/>
        </authorList>
    </citation>
    <scope>NUCLEOTIDE SEQUENCE [LARGE SCALE GENOMIC DNA]</scope>
    <source>
        <strain evidence="1 2">MMS17-SY207-3</strain>
    </source>
</reference>